<dbReference type="STRING" id="1184609.KILIM_006_00040"/>
<feature type="active site" evidence="3">
    <location>
        <position position="180"/>
    </location>
</feature>
<evidence type="ECO:0000256" key="1">
    <source>
        <dbReference type="ARBA" id="ARBA00010515"/>
    </source>
</evidence>
<dbReference type="Proteomes" id="UP000008366">
    <property type="component" value="Unassembled WGS sequence"/>
</dbReference>
<feature type="domain" description="Alpha/beta hydrolase fold-3" evidence="5">
    <location>
        <begin position="102"/>
        <end position="310"/>
    </location>
</feature>
<dbReference type="Pfam" id="PF07859">
    <property type="entry name" value="Abhydrolase_3"/>
    <property type="match status" value="1"/>
</dbReference>
<dbReference type="PANTHER" id="PTHR48081:SF8">
    <property type="entry name" value="ALPHA_BETA HYDROLASE FOLD-3 DOMAIN-CONTAINING PROTEIN-RELATED"/>
    <property type="match status" value="1"/>
</dbReference>
<evidence type="ECO:0000313" key="7">
    <source>
        <dbReference type="Proteomes" id="UP000008366"/>
    </source>
</evidence>
<keyword evidence="7" id="KW-1185">Reference proteome</keyword>
<gene>
    <name evidence="6" type="ORF">KILIM_006_00040</name>
</gene>
<dbReference type="OrthoDB" id="9803828at2"/>
<accession>K6W5U7</accession>
<dbReference type="SUPFAM" id="SSF53474">
    <property type="entry name" value="alpha/beta-Hydrolases"/>
    <property type="match status" value="1"/>
</dbReference>
<protein>
    <submittedName>
        <fullName evidence="6">Putative esterase</fullName>
    </submittedName>
</protein>
<dbReference type="Gene3D" id="3.40.50.1820">
    <property type="entry name" value="alpha/beta hydrolase"/>
    <property type="match status" value="1"/>
</dbReference>
<dbReference type="RefSeq" id="WP_006591083.1">
    <property type="nucleotide sequence ID" value="NZ_BAHD01000006.1"/>
</dbReference>
<evidence type="ECO:0000256" key="4">
    <source>
        <dbReference type="SAM" id="MobiDB-lite"/>
    </source>
</evidence>
<dbReference type="eggNOG" id="COG0657">
    <property type="taxonomic scope" value="Bacteria"/>
</dbReference>
<comment type="similarity">
    <text evidence="1">Belongs to the 'GDXG' lipolytic enzyme family.</text>
</comment>
<dbReference type="PROSITE" id="PS01174">
    <property type="entry name" value="LIPASE_GDXG_SER"/>
    <property type="match status" value="1"/>
</dbReference>
<organism evidence="6 7">
    <name type="scientific">Kineosphaera limosa NBRC 100340</name>
    <dbReference type="NCBI Taxonomy" id="1184609"/>
    <lineage>
        <taxon>Bacteria</taxon>
        <taxon>Bacillati</taxon>
        <taxon>Actinomycetota</taxon>
        <taxon>Actinomycetes</taxon>
        <taxon>Micrococcales</taxon>
        <taxon>Dermatophilaceae</taxon>
        <taxon>Kineosphaera</taxon>
    </lineage>
</organism>
<evidence type="ECO:0000256" key="2">
    <source>
        <dbReference type="ARBA" id="ARBA00022801"/>
    </source>
</evidence>
<dbReference type="InterPro" id="IPR050300">
    <property type="entry name" value="GDXG_lipolytic_enzyme"/>
</dbReference>
<evidence type="ECO:0000313" key="6">
    <source>
        <dbReference type="EMBL" id="GAB94550.1"/>
    </source>
</evidence>
<dbReference type="InterPro" id="IPR013094">
    <property type="entry name" value="AB_hydrolase_3"/>
</dbReference>
<dbReference type="PANTHER" id="PTHR48081">
    <property type="entry name" value="AB HYDROLASE SUPERFAMILY PROTEIN C4A8.06C"/>
    <property type="match status" value="1"/>
</dbReference>
<dbReference type="InterPro" id="IPR033140">
    <property type="entry name" value="Lipase_GDXG_put_SER_AS"/>
</dbReference>
<dbReference type="AlphaFoldDB" id="K6W5U7"/>
<name>K6W5U7_9MICO</name>
<evidence type="ECO:0000259" key="5">
    <source>
        <dbReference type="Pfam" id="PF07859"/>
    </source>
</evidence>
<dbReference type="EMBL" id="BAHD01000006">
    <property type="protein sequence ID" value="GAB94550.1"/>
    <property type="molecule type" value="Genomic_DNA"/>
</dbReference>
<comment type="caution">
    <text evidence="6">The sequence shown here is derived from an EMBL/GenBank/DDBJ whole genome shotgun (WGS) entry which is preliminary data.</text>
</comment>
<sequence>MLNAPPPRALPWRTRLLHGLSSLTGSVADLPKEQLASMRMPRPRSRILDALSGYTATDVQISDVQVPVRDERSVRVRLYDSALGAHGAIHREEIDAQPRPLLVFIHGGGWVLGLVEGYDALCSYLAQQADVIVASIEYRLAPEHPAPAAIHDCVDVVRALPDLAPQWGADPQRMAVAGDSAGGNLAAVLTQVLRDEGGPALAAQVLLYPSVDCTCLSRSKIDFARGPILNRRDADAYFAYYLGDGPDALSPFDPLISPALGDLRGLPPALVQTAGLDPLRDEGAAYARSLRGVGVPAQHTDFPKAPHGFASWPVLAPGVGAHRPQIVEFLREHLAPAGTSNAPGGNELAADAPPAQPSVA</sequence>
<keyword evidence="2" id="KW-0378">Hydrolase</keyword>
<reference evidence="6 7" key="1">
    <citation type="submission" date="2012-08" db="EMBL/GenBank/DDBJ databases">
        <title>Whole genome shotgun sequence of Kineosphaera limosa NBRC 100340.</title>
        <authorList>
            <person name="Yoshida I."/>
            <person name="Isaki S."/>
            <person name="Hosoyama A."/>
            <person name="Tsuchikane K."/>
            <person name="Katsumata H."/>
            <person name="Ando Y."/>
            <person name="Ohji S."/>
            <person name="Hamada M."/>
            <person name="Tamura T."/>
            <person name="Yamazoe A."/>
            <person name="Yamazaki S."/>
            <person name="Fujita N."/>
        </authorList>
    </citation>
    <scope>NUCLEOTIDE SEQUENCE [LARGE SCALE GENOMIC DNA]</scope>
    <source>
        <strain evidence="6 7">NBRC 100340</strain>
    </source>
</reference>
<dbReference type="InterPro" id="IPR029058">
    <property type="entry name" value="AB_hydrolase_fold"/>
</dbReference>
<evidence type="ECO:0000256" key="3">
    <source>
        <dbReference type="PROSITE-ProRule" id="PRU10038"/>
    </source>
</evidence>
<feature type="region of interest" description="Disordered" evidence="4">
    <location>
        <begin position="337"/>
        <end position="360"/>
    </location>
</feature>
<dbReference type="GO" id="GO:0016787">
    <property type="term" value="F:hydrolase activity"/>
    <property type="evidence" value="ECO:0007669"/>
    <property type="project" value="UniProtKB-KW"/>
</dbReference>
<proteinExistence type="inferred from homology"/>